<evidence type="ECO:0000313" key="2">
    <source>
        <dbReference type="EMBL" id="CAX32218.1"/>
    </source>
</evidence>
<protein>
    <submittedName>
        <fullName evidence="2">Uncharacterized protein</fullName>
    </submittedName>
</protein>
<organism evidence="2 3">
    <name type="scientific">Prochlorococcus marinus (strain MIT 9313)</name>
    <dbReference type="NCBI Taxonomy" id="74547"/>
    <lineage>
        <taxon>Bacteria</taxon>
        <taxon>Bacillati</taxon>
        <taxon>Cyanobacteriota</taxon>
        <taxon>Cyanophyceae</taxon>
        <taxon>Synechococcales</taxon>
        <taxon>Prochlorococcaceae</taxon>
        <taxon>Prochlorococcus</taxon>
    </lineage>
</organism>
<reference evidence="2 3" key="1">
    <citation type="journal article" date="2003" name="Nature">
        <title>Genome divergence in two Prochlorococcus ecotypes reflects oceanic niche differentiation.</title>
        <authorList>
            <person name="Rocap G."/>
            <person name="Larimer F.W."/>
            <person name="Lamerdin J.E."/>
            <person name="Malfatti S."/>
            <person name="Chain P."/>
            <person name="Ahlgren N.A."/>
            <person name="Arellano A."/>
            <person name="Coleman M."/>
            <person name="Hauser L."/>
            <person name="Hess W.R."/>
            <person name="Johnson Z.I."/>
            <person name="Land M.L."/>
            <person name="Lindell D."/>
            <person name="Post A.F."/>
            <person name="Regala W."/>
            <person name="Shah M."/>
            <person name="Shaw S.L."/>
            <person name="Steglich C."/>
            <person name="Sullivan M.B."/>
            <person name="Ting C.S."/>
            <person name="Tolonen A."/>
            <person name="Webb E.A."/>
            <person name="Zinser E.R."/>
            <person name="Chisholm S.W."/>
        </authorList>
    </citation>
    <scope>NUCLEOTIDE SEQUENCE [LARGE SCALE GENOMIC DNA]</scope>
    <source>
        <strain evidence="3">MIT 9313</strain>
    </source>
</reference>
<sequence>MTNPACPHIGPKSVMGPDRPSLINSPNRPNISPESKTTTACLVHA</sequence>
<feature type="compositionally biased region" description="Polar residues" evidence="1">
    <location>
        <begin position="22"/>
        <end position="45"/>
    </location>
</feature>
<gene>
    <name evidence="2" type="ordered locus">PMT_2696</name>
</gene>
<name>B9ES80_PROMM</name>
<proteinExistence type="predicted"/>
<dbReference type="HOGENOM" id="CLU_3203946_0_0_3"/>
<evidence type="ECO:0000256" key="1">
    <source>
        <dbReference type="SAM" id="MobiDB-lite"/>
    </source>
</evidence>
<dbReference type="Proteomes" id="UP000001423">
    <property type="component" value="Chromosome"/>
</dbReference>
<evidence type="ECO:0000313" key="3">
    <source>
        <dbReference type="Proteomes" id="UP000001423"/>
    </source>
</evidence>
<feature type="region of interest" description="Disordered" evidence="1">
    <location>
        <begin position="1"/>
        <end position="45"/>
    </location>
</feature>
<dbReference type="AlphaFoldDB" id="B9ES80"/>
<keyword evidence="3" id="KW-1185">Reference proteome</keyword>
<accession>B9ES80</accession>
<dbReference type="EMBL" id="BX548175">
    <property type="protein sequence ID" value="CAX32218.1"/>
    <property type="molecule type" value="Genomic_DNA"/>
</dbReference>
<dbReference type="KEGG" id="pmt:PMT_2696"/>